<gene>
    <name evidence="1" type="ORF">D917_03102</name>
</gene>
<protein>
    <submittedName>
        <fullName evidence="1">Uncharacterized protein</fullName>
    </submittedName>
</protein>
<accession>A0A1Y3EEF3</accession>
<reference evidence="1 2" key="1">
    <citation type="submission" date="2015-04" db="EMBL/GenBank/DDBJ databases">
        <title>Draft genome of the roundworm Trichinella nativa.</title>
        <authorList>
            <person name="Mitreva M."/>
        </authorList>
    </citation>
    <scope>NUCLEOTIDE SEQUENCE [LARGE SCALE GENOMIC DNA]</scope>
    <source>
        <strain evidence="1 2">ISS45</strain>
    </source>
</reference>
<organism evidence="1 2">
    <name type="scientific">Trichinella nativa</name>
    <dbReference type="NCBI Taxonomy" id="6335"/>
    <lineage>
        <taxon>Eukaryota</taxon>
        <taxon>Metazoa</taxon>
        <taxon>Ecdysozoa</taxon>
        <taxon>Nematoda</taxon>
        <taxon>Enoplea</taxon>
        <taxon>Dorylaimia</taxon>
        <taxon>Trichinellida</taxon>
        <taxon>Trichinellidae</taxon>
        <taxon>Trichinella</taxon>
    </lineage>
</organism>
<dbReference type="EMBL" id="LVZM01017766">
    <property type="protein sequence ID" value="OUC42227.1"/>
    <property type="molecule type" value="Genomic_DNA"/>
</dbReference>
<sequence length="126" mass="14224">MNLYNEHASGLSSTFSYGDIQILSRASLNFVSNSDNKNIRMALFSTFSLIMRLHTFGSKPSHSFSVWSVADSQMQFGQPPPQQCKDVSDKSFANCASRWYGAPDDLDANRTQYLDKEYVPATDEHR</sequence>
<name>A0A1Y3EEF3_9BILA</name>
<dbReference type="Proteomes" id="UP000243006">
    <property type="component" value="Unassembled WGS sequence"/>
</dbReference>
<comment type="caution">
    <text evidence="1">The sequence shown here is derived from an EMBL/GenBank/DDBJ whole genome shotgun (WGS) entry which is preliminary data.</text>
</comment>
<proteinExistence type="predicted"/>
<evidence type="ECO:0000313" key="1">
    <source>
        <dbReference type="EMBL" id="OUC42227.1"/>
    </source>
</evidence>
<dbReference type="AlphaFoldDB" id="A0A1Y3EEF3"/>
<evidence type="ECO:0000313" key="2">
    <source>
        <dbReference type="Proteomes" id="UP000243006"/>
    </source>
</evidence>